<feature type="region of interest" description="Disordered" evidence="1">
    <location>
        <begin position="323"/>
        <end position="353"/>
    </location>
</feature>
<accession>A0AA39XQ89</accession>
<evidence type="ECO:0000313" key="2">
    <source>
        <dbReference type="EMBL" id="KAK0637795.1"/>
    </source>
</evidence>
<dbReference type="Proteomes" id="UP001175001">
    <property type="component" value="Unassembled WGS sequence"/>
</dbReference>
<gene>
    <name evidence="2" type="ORF">DIS24_g10460</name>
</gene>
<name>A0AA39XQ89_9PEZI</name>
<protein>
    <submittedName>
        <fullName evidence="2">Uncharacterized protein</fullName>
    </submittedName>
</protein>
<feature type="region of interest" description="Disordered" evidence="1">
    <location>
        <begin position="239"/>
        <end position="265"/>
    </location>
</feature>
<evidence type="ECO:0000256" key="1">
    <source>
        <dbReference type="SAM" id="MobiDB-lite"/>
    </source>
</evidence>
<reference evidence="2" key="1">
    <citation type="submission" date="2023-06" db="EMBL/GenBank/DDBJ databases">
        <title>Multi-omics analyses reveal the molecular pathogenesis toolkit of Lasiodiplodia hormozganensis, a cross-kingdom pathogen.</title>
        <authorList>
            <person name="Felix C."/>
            <person name="Meneses R."/>
            <person name="Goncalves M.F.M."/>
            <person name="Tilleman L."/>
            <person name="Duarte A.S."/>
            <person name="Jorrin-Novo J.V."/>
            <person name="Van De Peer Y."/>
            <person name="Deforce D."/>
            <person name="Van Nieuwerburgh F."/>
            <person name="Esteves A.C."/>
            <person name="Alves A."/>
        </authorList>
    </citation>
    <scope>NUCLEOTIDE SEQUENCE</scope>
    <source>
        <strain evidence="2">CBS 339.90</strain>
    </source>
</reference>
<sequence length="553" mass="62625">MECTHVYGVELSRLRNLSSESQLLRKIHFRLESDALPARGSYLDLYVPDFHQYDSNRDRLYRHLDATSTWRRLTTAQAEELKFWEEMFAAVLEYIVSNHLIDIVDDMDNCNIDRYPGDLDGRICNFIDKLEPQNIAVNVREIITYMLELYKRHGCQHQWLAASGNFYNALCEFLRTRDCFEDGDPQPTVNVSFSASLSGNEPKVVGILRRYGPLMKFKRLDVFTSEEGDQDLDNVMKAHKRSAASSPTKQKKKKKAMAKAPYFSPPSPRWGRNVPAWETLPVREHRAEKQKDYDNSADDFEASDGEYIIIYQPHTIPSSCDLNGSDAPLEMKPTTKGKGGSRPSPPKKTSRFNVTHYPGMSVSPELVQRAKTPVCPASAPPCPPRRRCVDSVLGISSDEKRPASSAVWVTLDEFPSPPKNSACSAVDDATCFRWHDDEDGHGHHNHGHDGHCDNDPVHAAALEAAVIAGPSHMEEQATADLYRWLEHLGRPKVDVEEIRRSMREWYDSMRLKQDTPCRKTKDDLSQEHAFEQAFHEAFLGGESGEDGDAEGDD</sequence>
<organism evidence="2 3">
    <name type="scientific">Lasiodiplodia hormozganensis</name>
    <dbReference type="NCBI Taxonomy" id="869390"/>
    <lineage>
        <taxon>Eukaryota</taxon>
        <taxon>Fungi</taxon>
        <taxon>Dikarya</taxon>
        <taxon>Ascomycota</taxon>
        <taxon>Pezizomycotina</taxon>
        <taxon>Dothideomycetes</taxon>
        <taxon>Dothideomycetes incertae sedis</taxon>
        <taxon>Botryosphaeriales</taxon>
        <taxon>Botryosphaeriaceae</taxon>
        <taxon>Lasiodiplodia</taxon>
    </lineage>
</organism>
<comment type="caution">
    <text evidence="2">The sequence shown here is derived from an EMBL/GenBank/DDBJ whole genome shotgun (WGS) entry which is preliminary data.</text>
</comment>
<dbReference type="AlphaFoldDB" id="A0AA39XQ89"/>
<evidence type="ECO:0000313" key="3">
    <source>
        <dbReference type="Proteomes" id="UP001175001"/>
    </source>
</evidence>
<proteinExistence type="predicted"/>
<keyword evidence="3" id="KW-1185">Reference proteome</keyword>
<dbReference type="EMBL" id="JAUJDW010000113">
    <property type="protein sequence ID" value="KAK0637795.1"/>
    <property type="molecule type" value="Genomic_DNA"/>
</dbReference>